<evidence type="ECO:0000313" key="4">
    <source>
        <dbReference type="Proteomes" id="UP000655420"/>
    </source>
</evidence>
<reference evidence="3" key="1">
    <citation type="submission" date="2020-12" db="EMBL/GenBank/DDBJ databases">
        <title>Bacterial taxonomy.</title>
        <authorList>
            <person name="Pan X."/>
        </authorList>
    </citation>
    <scope>NUCLEOTIDE SEQUENCE</scope>
    <source>
        <strain evidence="3">M0105</strain>
    </source>
</reference>
<dbReference type="Pfam" id="PF00857">
    <property type="entry name" value="Isochorismatase"/>
    <property type="match status" value="1"/>
</dbReference>
<comment type="caution">
    <text evidence="3">The sequence shown here is derived from an EMBL/GenBank/DDBJ whole genome shotgun (WGS) entry which is preliminary data.</text>
</comment>
<dbReference type="InterPro" id="IPR036380">
    <property type="entry name" value="Isochorismatase-like_sf"/>
</dbReference>
<evidence type="ECO:0000256" key="1">
    <source>
        <dbReference type="ARBA" id="ARBA00022801"/>
    </source>
</evidence>
<dbReference type="SUPFAM" id="SSF52499">
    <property type="entry name" value="Isochorismatase-like hydrolases"/>
    <property type="match status" value="1"/>
</dbReference>
<dbReference type="GO" id="GO:0016787">
    <property type="term" value="F:hydrolase activity"/>
    <property type="evidence" value="ECO:0007669"/>
    <property type="project" value="UniProtKB-KW"/>
</dbReference>
<feature type="domain" description="Isochorismatase-like" evidence="2">
    <location>
        <begin position="22"/>
        <end position="191"/>
    </location>
</feature>
<proteinExistence type="predicted"/>
<dbReference type="PANTHER" id="PTHR43540:SF15">
    <property type="entry name" value="BLR5631 PROTEIN"/>
    <property type="match status" value="1"/>
</dbReference>
<gene>
    <name evidence="3" type="ORF">H0I76_15555</name>
</gene>
<keyword evidence="1 3" id="KW-0378">Hydrolase</keyword>
<dbReference type="RefSeq" id="WP_200611699.1">
    <property type="nucleotide sequence ID" value="NZ_JAEHHL010000009.1"/>
</dbReference>
<sequence length="196" mass="20008">MAKTLLELAGADLRPARLSEGVLVLIDIQNEYFDGPLQLAGVEAAAERAAGLLTRARAAGAPVVHVRHRGRAGGAFDPNAPRGQIHDAVAPLPGEAVIDKGLPNSFAGTTLADVLAAHPGKPLIVAGFMTHMCVSATVRAALDLGRFSTVAMDATGTRDLPDPMGGVVEAATVHRAALAALADRFAVVCAAGDIPD</sequence>
<dbReference type="AlphaFoldDB" id="A0A8J7MAQ5"/>
<dbReference type="PANTHER" id="PTHR43540">
    <property type="entry name" value="PEROXYUREIDOACRYLATE/UREIDOACRYLATE AMIDOHYDROLASE-RELATED"/>
    <property type="match status" value="1"/>
</dbReference>
<accession>A0A8J7MAQ5</accession>
<dbReference type="InterPro" id="IPR050272">
    <property type="entry name" value="Isochorismatase-like_hydrls"/>
</dbReference>
<dbReference type="InterPro" id="IPR000868">
    <property type="entry name" value="Isochorismatase-like_dom"/>
</dbReference>
<dbReference type="Proteomes" id="UP000655420">
    <property type="component" value="Unassembled WGS sequence"/>
</dbReference>
<name>A0A8J7MAQ5_9RHOB</name>
<keyword evidence="4" id="KW-1185">Reference proteome</keyword>
<protein>
    <submittedName>
        <fullName evidence="3">Cysteine hydrolase</fullName>
    </submittedName>
</protein>
<evidence type="ECO:0000259" key="2">
    <source>
        <dbReference type="Pfam" id="PF00857"/>
    </source>
</evidence>
<dbReference type="CDD" id="cd01014">
    <property type="entry name" value="nicotinamidase_related"/>
    <property type="match status" value="1"/>
</dbReference>
<evidence type="ECO:0000313" key="3">
    <source>
        <dbReference type="EMBL" id="MBK0400614.1"/>
    </source>
</evidence>
<organism evidence="3 4">
    <name type="scientific">Thermohalobaculum xanthum</name>
    <dbReference type="NCBI Taxonomy" id="2753746"/>
    <lineage>
        <taxon>Bacteria</taxon>
        <taxon>Pseudomonadati</taxon>
        <taxon>Pseudomonadota</taxon>
        <taxon>Alphaproteobacteria</taxon>
        <taxon>Rhodobacterales</taxon>
        <taxon>Paracoccaceae</taxon>
        <taxon>Thermohalobaculum</taxon>
    </lineage>
</organism>
<dbReference type="Gene3D" id="3.40.50.850">
    <property type="entry name" value="Isochorismatase-like"/>
    <property type="match status" value="1"/>
</dbReference>
<dbReference type="EMBL" id="JAEHHL010000009">
    <property type="protein sequence ID" value="MBK0400614.1"/>
    <property type="molecule type" value="Genomic_DNA"/>
</dbReference>